<dbReference type="Pfam" id="PF03484">
    <property type="entry name" value="B5"/>
    <property type="match status" value="1"/>
</dbReference>
<dbReference type="GO" id="GO:0000287">
    <property type="term" value="F:magnesium ion binding"/>
    <property type="evidence" value="ECO:0007669"/>
    <property type="project" value="UniProtKB-UniRule"/>
</dbReference>
<evidence type="ECO:0000256" key="11">
    <source>
        <dbReference type="ARBA" id="ARBA00022884"/>
    </source>
</evidence>
<dbReference type="SMART" id="SM00874">
    <property type="entry name" value="B5"/>
    <property type="match status" value="1"/>
</dbReference>
<evidence type="ECO:0000256" key="6">
    <source>
        <dbReference type="ARBA" id="ARBA00022598"/>
    </source>
</evidence>
<evidence type="ECO:0000256" key="4">
    <source>
        <dbReference type="ARBA" id="ARBA00022490"/>
    </source>
</evidence>
<dbReference type="InterPro" id="IPR033714">
    <property type="entry name" value="tRNA_bind_bactPheRS"/>
</dbReference>
<comment type="caution">
    <text evidence="16">The sequence shown here is derived from an EMBL/GenBank/DDBJ whole genome shotgun (WGS) entry which is preliminary data.</text>
</comment>
<dbReference type="EC" id="6.1.1.20" evidence="15"/>
<dbReference type="GO" id="GO:0005524">
    <property type="term" value="F:ATP binding"/>
    <property type="evidence" value="ECO:0007669"/>
    <property type="project" value="UniProtKB-UniRule"/>
</dbReference>
<keyword evidence="9 15" id="KW-0067">ATP-binding</keyword>
<dbReference type="RefSeq" id="WP_129821177.1">
    <property type="nucleotide sequence ID" value="NZ_CAUWFM010000029.1"/>
</dbReference>
<reference evidence="16" key="1">
    <citation type="journal article" date="2019" name="Nat. Med.">
        <title>A library of human gut bacterial isolates paired with longitudinal multiomics data enables mechanistic microbiome research.</title>
        <authorList>
            <person name="Poyet M."/>
            <person name="Groussin M."/>
            <person name="Gibbons S.M."/>
            <person name="Avila-Pacheco J."/>
            <person name="Jiang X."/>
            <person name="Kearney S.M."/>
            <person name="Perrotta A.R."/>
            <person name="Berdy B."/>
            <person name="Zhao S."/>
            <person name="Lieberman T.D."/>
            <person name="Swanson P.K."/>
            <person name="Smith M."/>
            <person name="Roesemann S."/>
            <person name="Alexander J.E."/>
            <person name="Rich S.A."/>
            <person name="Livny J."/>
            <person name="Vlamakis H."/>
            <person name="Clish C."/>
            <person name="Bullock K."/>
            <person name="Deik A."/>
            <person name="Scott J."/>
            <person name="Pierce K.A."/>
            <person name="Xavier R.J."/>
            <person name="Alm E.J."/>
        </authorList>
    </citation>
    <scope>NUCLEOTIDE SEQUENCE</scope>
    <source>
        <strain evidence="16">BIOML-A179</strain>
    </source>
</reference>
<dbReference type="InterPro" id="IPR012340">
    <property type="entry name" value="NA-bd_OB-fold"/>
</dbReference>
<dbReference type="CDD" id="cd00769">
    <property type="entry name" value="PheRS_beta_core"/>
    <property type="match status" value="1"/>
</dbReference>
<dbReference type="FunFam" id="2.40.50.140:FF:000045">
    <property type="entry name" value="Phenylalanine--tRNA ligase beta subunit"/>
    <property type="match status" value="1"/>
</dbReference>
<keyword evidence="8 15" id="KW-0547">Nucleotide-binding</keyword>
<evidence type="ECO:0000256" key="14">
    <source>
        <dbReference type="ARBA" id="ARBA00049255"/>
    </source>
</evidence>
<dbReference type="InterPro" id="IPR041616">
    <property type="entry name" value="PheRS_beta_core"/>
</dbReference>
<dbReference type="PANTHER" id="PTHR10947">
    <property type="entry name" value="PHENYLALANYL-TRNA SYNTHETASE BETA CHAIN AND LEUCINE-RICH REPEAT-CONTAINING PROTEIN 47"/>
    <property type="match status" value="1"/>
</dbReference>
<accession>A0A6G2CKS2</accession>
<dbReference type="InterPro" id="IPR005146">
    <property type="entry name" value="B3/B4_tRNA-bd"/>
</dbReference>
<dbReference type="SMART" id="SM00896">
    <property type="entry name" value="FDX-ACB"/>
    <property type="match status" value="1"/>
</dbReference>
<dbReference type="PROSITE" id="PS51483">
    <property type="entry name" value="B5"/>
    <property type="match status" value="1"/>
</dbReference>
<dbReference type="GO" id="GO:0009328">
    <property type="term" value="C:phenylalanine-tRNA ligase complex"/>
    <property type="evidence" value="ECO:0007669"/>
    <property type="project" value="TreeGrafter"/>
</dbReference>
<dbReference type="Gene3D" id="3.30.56.10">
    <property type="match status" value="2"/>
</dbReference>
<dbReference type="InterPro" id="IPR045864">
    <property type="entry name" value="aa-tRNA-synth_II/BPL/LPL"/>
</dbReference>
<keyword evidence="13 15" id="KW-0030">Aminoacyl-tRNA synthetase</keyword>
<dbReference type="Pfam" id="PF17759">
    <property type="entry name" value="tRNA_synthFbeta"/>
    <property type="match status" value="1"/>
</dbReference>
<evidence type="ECO:0000256" key="13">
    <source>
        <dbReference type="ARBA" id="ARBA00023146"/>
    </source>
</evidence>
<comment type="catalytic activity">
    <reaction evidence="14 15">
        <text>tRNA(Phe) + L-phenylalanine + ATP = L-phenylalanyl-tRNA(Phe) + AMP + diphosphate + H(+)</text>
        <dbReference type="Rhea" id="RHEA:19413"/>
        <dbReference type="Rhea" id="RHEA-COMP:9668"/>
        <dbReference type="Rhea" id="RHEA-COMP:9699"/>
        <dbReference type="ChEBI" id="CHEBI:15378"/>
        <dbReference type="ChEBI" id="CHEBI:30616"/>
        <dbReference type="ChEBI" id="CHEBI:33019"/>
        <dbReference type="ChEBI" id="CHEBI:58095"/>
        <dbReference type="ChEBI" id="CHEBI:78442"/>
        <dbReference type="ChEBI" id="CHEBI:78531"/>
        <dbReference type="ChEBI" id="CHEBI:456215"/>
        <dbReference type="EC" id="6.1.1.20"/>
    </reaction>
</comment>
<evidence type="ECO:0000256" key="15">
    <source>
        <dbReference type="HAMAP-Rule" id="MF_00283"/>
    </source>
</evidence>
<protein>
    <recommendedName>
        <fullName evidence="15">Phenylalanine--tRNA ligase beta subunit</fullName>
        <ecNumber evidence="15">6.1.1.20</ecNumber>
    </recommendedName>
    <alternativeName>
        <fullName evidence="15">Phenylalanyl-tRNA synthetase beta subunit</fullName>
        <shortName evidence="15">PheRS</shortName>
    </alternativeName>
</protein>
<gene>
    <name evidence="15" type="primary">pheT</name>
    <name evidence="16" type="ORF">GMA64_02990</name>
</gene>
<keyword evidence="7 15" id="KW-0479">Metal-binding</keyword>
<dbReference type="PROSITE" id="PS50886">
    <property type="entry name" value="TRBD"/>
    <property type="match status" value="1"/>
</dbReference>
<dbReference type="SUPFAM" id="SSF54991">
    <property type="entry name" value="Anticodon-binding domain of PheRS"/>
    <property type="match status" value="1"/>
</dbReference>
<proteinExistence type="inferred from homology"/>
<dbReference type="FunFam" id="3.30.930.10:FF:000022">
    <property type="entry name" value="Phenylalanine--tRNA ligase beta subunit"/>
    <property type="match status" value="1"/>
</dbReference>
<dbReference type="NCBIfam" id="NF045760">
    <property type="entry name" value="YtpR"/>
    <property type="match status" value="1"/>
</dbReference>
<evidence type="ECO:0000256" key="8">
    <source>
        <dbReference type="ARBA" id="ARBA00022741"/>
    </source>
</evidence>
<dbReference type="InterPro" id="IPR009061">
    <property type="entry name" value="DNA-bd_dom_put_sf"/>
</dbReference>
<dbReference type="NCBIfam" id="TIGR00472">
    <property type="entry name" value="pheT_bact"/>
    <property type="match status" value="1"/>
</dbReference>
<dbReference type="SUPFAM" id="SSF46955">
    <property type="entry name" value="Putative DNA-binding domain"/>
    <property type="match status" value="1"/>
</dbReference>
<evidence type="ECO:0000256" key="5">
    <source>
        <dbReference type="ARBA" id="ARBA00022555"/>
    </source>
</evidence>
<dbReference type="InterPro" id="IPR005121">
    <property type="entry name" value="Fdx_antiC-bd"/>
</dbReference>
<dbReference type="Pfam" id="PF03147">
    <property type="entry name" value="FDX-ACB"/>
    <property type="match status" value="1"/>
</dbReference>
<dbReference type="InterPro" id="IPR005147">
    <property type="entry name" value="tRNA_synthase_B5-dom"/>
</dbReference>
<evidence type="ECO:0000256" key="1">
    <source>
        <dbReference type="ARBA" id="ARBA00004496"/>
    </source>
</evidence>
<dbReference type="GO" id="GO:0004826">
    <property type="term" value="F:phenylalanine-tRNA ligase activity"/>
    <property type="evidence" value="ECO:0007669"/>
    <property type="project" value="UniProtKB-UniRule"/>
</dbReference>
<dbReference type="Gene3D" id="3.30.930.10">
    <property type="entry name" value="Bira Bifunctional Protein, Domain 2"/>
    <property type="match status" value="1"/>
</dbReference>
<evidence type="ECO:0000313" key="16">
    <source>
        <dbReference type="EMBL" id="MTL93486.1"/>
    </source>
</evidence>
<dbReference type="InterPro" id="IPR004532">
    <property type="entry name" value="Phe-tRNA-ligase_IIc_bsu_bact"/>
</dbReference>
<keyword evidence="6 15" id="KW-0436">Ligase</keyword>
<keyword evidence="4 15" id="KW-0963">Cytoplasm</keyword>
<dbReference type="AlphaFoldDB" id="A0A6G2CKS2"/>
<comment type="similarity">
    <text evidence="2 15">Belongs to the phenylalanyl-tRNA synthetase beta subunit family. Type 1 subfamily.</text>
</comment>
<feature type="binding site" evidence="15">
    <location>
        <position position="467"/>
    </location>
    <ligand>
        <name>Mg(2+)</name>
        <dbReference type="ChEBI" id="CHEBI:18420"/>
        <note>shared with alpha subunit</note>
    </ligand>
</feature>
<dbReference type="GO" id="GO:0006432">
    <property type="term" value="P:phenylalanyl-tRNA aminoacylation"/>
    <property type="evidence" value="ECO:0007669"/>
    <property type="project" value="UniProtKB-UniRule"/>
</dbReference>
<dbReference type="InterPro" id="IPR036690">
    <property type="entry name" value="Fdx_antiC-bd_sf"/>
</dbReference>
<keyword evidence="10 15" id="KW-0460">Magnesium</keyword>
<dbReference type="InterPro" id="IPR002547">
    <property type="entry name" value="tRNA-bd_dom"/>
</dbReference>
<keyword evidence="5" id="KW-0820">tRNA-binding</keyword>
<evidence type="ECO:0000256" key="9">
    <source>
        <dbReference type="ARBA" id="ARBA00022840"/>
    </source>
</evidence>
<dbReference type="Gene3D" id="2.40.50.140">
    <property type="entry name" value="Nucleic acid-binding proteins"/>
    <property type="match status" value="1"/>
</dbReference>
<dbReference type="FunFam" id="3.50.40.10:FF:000001">
    <property type="entry name" value="Phenylalanine--tRNA ligase beta subunit"/>
    <property type="match status" value="1"/>
</dbReference>
<dbReference type="Pfam" id="PF03483">
    <property type="entry name" value="B3_4"/>
    <property type="match status" value="1"/>
</dbReference>
<feature type="binding site" evidence="15">
    <location>
        <position position="461"/>
    </location>
    <ligand>
        <name>Mg(2+)</name>
        <dbReference type="ChEBI" id="CHEBI:18420"/>
        <note>shared with alpha subunit</note>
    </ligand>
</feature>
<dbReference type="InterPro" id="IPR045060">
    <property type="entry name" value="Phe-tRNA-ligase_IIc_bsu"/>
</dbReference>
<dbReference type="CDD" id="cd02796">
    <property type="entry name" value="tRNA_bind_bactPheRS"/>
    <property type="match status" value="1"/>
</dbReference>
<evidence type="ECO:0000256" key="10">
    <source>
        <dbReference type="ARBA" id="ARBA00022842"/>
    </source>
</evidence>
<dbReference type="Gene3D" id="3.50.40.10">
    <property type="entry name" value="Phenylalanyl-trna Synthetase, Chain B, domain 3"/>
    <property type="match status" value="1"/>
</dbReference>
<dbReference type="Pfam" id="PF01588">
    <property type="entry name" value="tRNA_bind"/>
    <property type="match status" value="1"/>
</dbReference>
<dbReference type="InterPro" id="IPR020825">
    <property type="entry name" value="Phe-tRNA_synthase-like_B3/B4"/>
</dbReference>
<dbReference type="SMART" id="SM00873">
    <property type="entry name" value="B3_4"/>
    <property type="match status" value="1"/>
</dbReference>
<dbReference type="Gene3D" id="3.30.70.380">
    <property type="entry name" value="Ferrodoxin-fold anticodon-binding domain"/>
    <property type="match status" value="1"/>
</dbReference>
<keyword evidence="11" id="KW-0694">RNA-binding</keyword>
<dbReference type="SUPFAM" id="SSF50249">
    <property type="entry name" value="Nucleic acid-binding proteins"/>
    <property type="match status" value="1"/>
</dbReference>
<feature type="binding site" evidence="15">
    <location>
        <position position="471"/>
    </location>
    <ligand>
        <name>Mg(2+)</name>
        <dbReference type="ChEBI" id="CHEBI:18420"/>
        <note>shared with alpha subunit</note>
    </ligand>
</feature>
<evidence type="ECO:0000256" key="2">
    <source>
        <dbReference type="ARBA" id="ARBA00008653"/>
    </source>
</evidence>
<dbReference type="HAMAP" id="MF_00283">
    <property type="entry name" value="Phe_tRNA_synth_beta1"/>
    <property type="match status" value="1"/>
</dbReference>
<name>A0A6G2CKS2_9FIRM</name>
<dbReference type="FunFam" id="3.30.70.380:FF:000001">
    <property type="entry name" value="Phenylalanine--tRNA ligase beta subunit"/>
    <property type="match status" value="1"/>
</dbReference>
<dbReference type="FunFam" id="3.30.56.10:FF:000002">
    <property type="entry name" value="Phenylalanine--tRNA ligase beta subunit"/>
    <property type="match status" value="1"/>
</dbReference>
<sequence length="805" mass="88570">MLVSVNWLNQYVNISDIDPKELAERITRTGIEVESVNILSDATNIVIGHVLERVQHPNADKLSVCQVDVGGEEGVLQIVCGAKNVAAGQKIIVAKPGAVLPGNFKIKRSKLRGEESNGMCCSLKELGIEQKLVPTAYAEGIFVCADDAPVGMDALEYLKFNDTVIELGLTPNRMDCLSMYGVAYEVGAILSREVKFEEVSVNEVAEAAKGLIKVTSNTEKSPAYLTRVVKNVEIKESPQWLQAMLIAAGMRPKNNVVDVTNFVMLEMGQPLHAFDYETITSKEIVVREAVNGETIKTLDGQDRELVEGDIIITDGKTPIAIAGVMGGENTEVTDETKTVLLESAMFDRLQVRKTATRLGLRSEASARFEKGIDPQRVELALNRAASLLAELANGEVCQGIVADDRFELTAVDIEITAEKINSVLGTNMSTDEVASIWSRLQFTYDLNGEVFTVHVPSRRLDITIVEDLIEEAGRIYGYDKIPTTLPSTDIKGGYSPIQLVRNRAHETLKACGLTQVITYSLTSEEKATQFLSLPADVKETVKLSMPMSEERAYLRQSTIPGLLEVVRYNNARTMANVAIYEIGKVYGQTEGDYVEETKISGAVTGQLIQNKWQGKVENVDFFVAKGYVETLLTEMGHLNVTYRPVDATEYKDFHPGRSAVVLVNDVTVGVVGQVHPALQQELDLNETYVFELSLDALYGLETSKPGYEIIAKHPGMTRDIALVVNREVLADDLVQTIKKAANKLLQTVEVFDIYEGKGVEEGKKSVAISLYYLDREKTLTDEDLQPTHQKVLDALTAEHDAVLRG</sequence>
<dbReference type="GO" id="GO:0016740">
    <property type="term" value="F:transferase activity"/>
    <property type="evidence" value="ECO:0007669"/>
    <property type="project" value="UniProtKB-ARBA"/>
</dbReference>
<dbReference type="PROSITE" id="PS51447">
    <property type="entry name" value="FDX_ACB"/>
    <property type="match status" value="1"/>
</dbReference>
<dbReference type="SUPFAM" id="SSF55681">
    <property type="entry name" value="Class II aaRS and biotin synthetases"/>
    <property type="match status" value="1"/>
</dbReference>
<evidence type="ECO:0000256" key="3">
    <source>
        <dbReference type="ARBA" id="ARBA00011209"/>
    </source>
</evidence>
<organism evidence="16">
    <name type="scientific">Turicibacter sanguinis</name>
    <dbReference type="NCBI Taxonomy" id="154288"/>
    <lineage>
        <taxon>Bacteria</taxon>
        <taxon>Bacillati</taxon>
        <taxon>Bacillota</taxon>
        <taxon>Erysipelotrichia</taxon>
        <taxon>Erysipelotrichales</taxon>
        <taxon>Turicibacteraceae</taxon>
        <taxon>Turicibacter</taxon>
    </lineage>
</organism>
<dbReference type="EMBL" id="WMQV01000004">
    <property type="protein sequence ID" value="MTL93486.1"/>
    <property type="molecule type" value="Genomic_DNA"/>
</dbReference>
<evidence type="ECO:0000256" key="12">
    <source>
        <dbReference type="ARBA" id="ARBA00022917"/>
    </source>
</evidence>
<dbReference type="SUPFAM" id="SSF56037">
    <property type="entry name" value="PheT/TilS domain"/>
    <property type="match status" value="1"/>
</dbReference>
<comment type="subcellular location">
    <subcellularLocation>
        <location evidence="1 15">Cytoplasm</location>
    </subcellularLocation>
</comment>
<evidence type="ECO:0000256" key="7">
    <source>
        <dbReference type="ARBA" id="ARBA00022723"/>
    </source>
</evidence>
<feature type="binding site" evidence="15">
    <location>
        <position position="470"/>
    </location>
    <ligand>
        <name>Mg(2+)</name>
        <dbReference type="ChEBI" id="CHEBI:18420"/>
        <note>shared with alpha subunit</note>
    </ligand>
</feature>
<dbReference type="PANTHER" id="PTHR10947:SF0">
    <property type="entry name" value="PHENYLALANINE--TRNA LIGASE BETA SUBUNIT"/>
    <property type="match status" value="1"/>
</dbReference>
<dbReference type="GO" id="GO:0140096">
    <property type="term" value="F:catalytic activity, acting on a protein"/>
    <property type="evidence" value="ECO:0007669"/>
    <property type="project" value="UniProtKB-ARBA"/>
</dbReference>
<comment type="subunit">
    <text evidence="3 15">Tetramer of two alpha and two beta subunits.</text>
</comment>
<comment type="cofactor">
    <cofactor evidence="15">
        <name>Mg(2+)</name>
        <dbReference type="ChEBI" id="CHEBI:18420"/>
    </cofactor>
    <text evidence="15">Binds 2 magnesium ions per tetramer.</text>
</comment>
<dbReference type="GO" id="GO:0000049">
    <property type="term" value="F:tRNA binding"/>
    <property type="evidence" value="ECO:0007669"/>
    <property type="project" value="UniProtKB-UniRule"/>
</dbReference>
<keyword evidence="12 15" id="KW-0648">Protein biosynthesis</keyword>